<keyword evidence="9" id="KW-1185">Reference proteome</keyword>
<dbReference type="InterPro" id="IPR029052">
    <property type="entry name" value="Metallo-depent_PP-like"/>
</dbReference>
<evidence type="ECO:0000256" key="6">
    <source>
        <dbReference type="SAM" id="Phobius"/>
    </source>
</evidence>
<evidence type="ECO:0000313" key="8">
    <source>
        <dbReference type="EMBL" id="RBO82480.1"/>
    </source>
</evidence>
<keyword evidence="6" id="KW-0812">Transmembrane</keyword>
<keyword evidence="6" id="KW-1133">Transmembrane helix</keyword>
<keyword evidence="6" id="KW-0472">Membrane</keyword>
<evidence type="ECO:0000256" key="5">
    <source>
        <dbReference type="SAM" id="MobiDB-lite"/>
    </source>
</evidence>
<feature type="region of interest" description="Disordered" evidence="5">
    <location>
        <begin position="109"/>
        <end position="201"/>
    </location>
</feature>
<dbReference type="InterPro" id="IPR004843">
    <property type="entry name" value="Calcineurin-like_PHP"/>
</dbReference>
<dbReference type="STRING" id="1210090.GCA_001613185_04559"/>
<comment type="caution">
    <text evidence="8">The sequence shown here is derived from an EMBL/GenBank/DDBJ whole genome shotgun (WGS) entry which is preliminary data.</text>
</comment>
<dbReference type="GO" id="GO:0046872">
    <property type="term" value="F:metal ion binding"/>
    <property type="evidence" value="ECO:0007669"/>
    <property type="project" value="UniProtKB-KW"/>
</dbReference>
<keyword evidence="2" id="KW-0479">Metal-binding</keyword>
<dbReference type="PANTHER" id="PTHR31302">
    <property type="entry name" value="TRANSMEMBRANE PROTEIN WITH METALLOPHOSPHOESTERASE DOMAIN-RELATED"/>
    <property type="match status" value="1"/>
</dbReference>
<dbReference type="GO" id="GO:0008758">
    <property type="term" value="F:UDP-2,3-diacylglucosamine hydrolase activity"/>
    <property type="evidence" value="ECO:0007669"/>
    <property type="project" value="TreeGrafter"/>
</dbReference>
<feature type="domain" description="Calcineurin-like phosphoesterase" evidence="7">
    <location>
        <begin position="253"/>
        <end position="415"/>
    </location>
</feature>
<comment type="similarity">
    <text evidence="4">Belongs to the metallophosphoesterase superfamily.</text>
</comment>
<evidence type="ECO:0000256" key="4">
    <source>
        <dbReference type="ARBA" id="ARBA00061089"/>
    </source>
</evidence>
<dbReference type="Proteomes" id="UP000252586">
    <property type="component" value="Unassembled WGS sequence"/>
</dbReference>
<sequence length="475" mass="49403">MLVGVVMLGIVAGMHWYVWRRLVRDSTATGSLGRRLGTGVIVFGGLSLGAMLATRIGDVPFALVRVVSTVGFLWAAVLIYLLLGVLVGEVVRPLLARLPFRSKDGRATSTARDLAAVGDSAESKGAARAPSDRETPALTTGSASSATDTPERAHAGTATTERTSSESRTAGTAPASNETVAVTPASPATEQAETTTQPTPLSRRVFVSRALAGVTAVAAVATVGGGTYGVLKGPAVNYVTVPLRRLPADATGFRITLVSDLHLGPVLGRDFTRTVVDAVNGTRPDLIAIAGDLVDASVADLRDATAPLADLRAPHGVFFGMGNHEYYSGPDEWIEYLPSLGMRVLLNSRVSLASFDIAGVDDVEGEAYGRGPDMAATLRGRDTTRPCVLLAHQPVLVHDAVDHGVDLQLSGHTHGGQLFPGNLLAGLANPTVAGLERYGDTQLYVTRGAGAWGPPTRVAAPSDITVLELVPDTSV</sequence>
<dbReference type="Gene3D" id="3.60.21.10">
    <property type="match status" value="1"/>
</dbReference>
<dbReference type="GO" id="GO:0016020">
    <property type="term" value="C:membrane"/>
    <property type="evidence" value="ECO:0007669"/>
    <property type="project" value="GOC"/>
</dbReference>
<comment type="cofactor">
    <cofactor evidence="1">
        <name>a divalent metal cation</name>
        <dbReference type="ChEBI" id="CHEBI:60240"/>
    </cofactor>
</comment>
<organism evidence="8 9">
    <name type="scientific">Nocardia puris</name>
    <dbReference type="NCBI Taxonomy" id="208602"/>
    <lineage>
        <taxon>Bacteria</taxon>
        <taxon>Bacillati</taxon>
        <taxon>Actinomycetota</taxon>
        <taxon>Actinomycetes</taxon>
        <taxon>Mycobacteriales</taxon>
        <taxon>Nocardiaceae</taxon>
        <taxon>Nocardia</taxon>
    </lineage>
</organism>
<evidence type="ECO:0000256" key="2">
    <source>
        <dbReference type="ARBA" id="ARBA00022723"/>
    </source>
</evidence>
<dbReference type="EMBL" id="QNRE01000022">
    <property type="protein sequence ID" value="RBO82480.1"/>
    <property type="molecule type" value="Genomic_DNA"/>
</dbReference>
<feature type="compositionally biased region" description="Polar residues" evidence="5">
    <location>
        <begin position="137"/>
        <end position="148"/>
    </location>
</feature>
<gene>
    <name evidence="8" type="ORF">DFR74_12220</name>
</gene>
<feature type="transmembrane region" description="Helical" evidence="6">
    <location>
        <begin position="62"/>
        <end position="87"/>
    </location>
</feature>
<dbReference type="Pfam" id="PF00149">
    <property type="entry name" value="Metallophos"/>
    <property type="match status" value="1"/>
</dbReference>
<dbReference type="AlphaFoldDB" id="A0A366CXB7"/>
<dbReference type="FunFam" id="3.60.21.10:FF:000028">
    <property type="entry name" value="Putative metallophosphoesterase"/>
    <property type="match status" value="1"/>
</dbReference>
<feature type="transmembrane region" description="Helical" evidence="6">
    <location>
        <begin position="6"/>
        <end position="23"/>
    </location>
</feature>
<name>A0A366CXB7_9NOCA</name>
<accession>A0A366CXB7</accession>
<feature type="transmembrane region" description="Helical" evidence="6">
    <location>
        <begin position="35"/>
        <end position="56"/>
    </location>
</feature>
<evidence type="ECO:0000313" key="9">
    <source>
        <dbReference type="Proteomes" id="UP000252586"/>
    </source>
</evidence>
<evidence type="ECO:0000256" key="3">
    <source>
        <dbReference type="ARBA" id="ARBA00022801"/>
    </source>
</evidence>
<feature type="compositionally biased region" description="Low complexity" evidence="5">
    <location>
        <begin position="155"/>
        <end position="173"/>
    </location>
</feature>
<dbReference type="PANTHER" id="PTHR31302:SF31">
    <property type="entry name" value="PHOSPHODIESTERASE YAEI"/>
    <property type="match status" value="1"/>
</dbReference>
<dbReference type="SUPFAM" id="SSF56300">
    <property type="entry name" value="Metallo-dependent phosphatases"/>
    <property type="match status" value="1"/>
</dbReference>
<dbReference type="GO" id="GO:0009245">
    <property type="term" value="P:lipid A biosynthetic process"/>
    <property type="evidence" value="ECO:0007669"/>
    <property type="project" value="TreeGrafter"/>
</dbReference>
<protein>
    <recommendedName>
        <fullName evidence="7">Calcineurin-like phosphoesterase domain-containing protein</fullName>
    </recommendedName>
</protein>
<dbReference type="InterPro" id="IPR051158">
    <property type="entry name" value="Metallophosphoesterase_sf"/>
</dbReference>
<evidence type="ECO:0000256" key="1">
    <source>
        <dbReference type="ARBA" id="ARBA00001968"/>
    </source>
</evidence>
<evidence type="ECO:0000259" key="7">
    <source>
        <dbReference type="Pfam" id="PF00149"/>
    </source>
</evidence>
<feature type="compositionally biased region" description="Low complexity" evidence="5">
    <location>
        <begin position="183"/>
        <end position="200"/>
    </location>
</feature>
<proteinExistence type="inferred from homology"/>
<dbReference type="CDD" id="cd07385">
    <property type="entry name" value="MPP_YkuE_C"/>
    <property type="match status" value="1"/>
</dbReference>
<reference evidence="8 9" key="1">
    <citation type="submission" date="2018-06" db="EMBL/GenBank/DDBJ databases">
        <title>Genomic Encyclopedia of Type Strains, Phase IV (KMG-IV): sequencing the most valuable type-strain genomes for metagenomic binning, comparative biology and taxonomic classification.</title>
        <authorList>
            <person name="Goeker M."/>
        </authorList>
    </citation>
    <scope>NUCLEOTIDE SEQUENCE [LARGE SCALE GENOMIC DNA]</scope>
    <source>
        <strain evidence="8 9">DSM 44599</strain>
    </source>
</reference>
<keyword evidence="3" id="KW-0378">Hydrolase</keyword>